<dbReference type="SUPFAM" id="SSF55729">
    <property type="entry name" value="Acyl-CoA N-acyltransferases (Nat)"/>
    <property type="match status" value="1"/>
</dbReference>
<evidence type="ECO:0000259" key="1">
    <source>
        <dbReference type="PROSITE" id="PS51186"/>
    </source>
</evidence>
<protein>
    <submittedName>
        <fullName evidence="2">Protein N-acetyltransferase, RimJ/RimL family</fullName>
    </submittedName>
</protein>
<dbReference type="Pfam" id="PF13302">
    <property type="entry name" value="Acetyltransf_3"/>
    <property type="match status" value="1"/>
</dbReference>
<dbReference type="Proteomes" id="UP001205311">
    <property type="component" value="Unassembled WGS sequence"/>
</dbReference>
<dbReference type="PROSITE" id="PS51186">
    <property type="entry name" value="GNAT"/>
    <property type="match status" value="1"/>
</dbReference>
<evidence type="ECO:0000313" key="3">
    <source>
        <dbReference type="Proteomes" id="UP001205311"/>
    </source>
</evidence>
<name>A0ABT1I293_STRSD</name>
<dbReference type="InterPro" id="IPR000182">
    <property type="entry name" value="GNAT_dom"/>
</dbReference>
<organism evidence="2 3">
    <name type="scientific">Streptoalloteichus tenebrarius (strain ATCC 17920 / DSM 40477 / JCM 4838 / CBS 697.72 / NBRC 16177 / NCIMB 11028 / NRRL B-12390 / A12253. 1 / ISP 5477)</name>
    <name type="common">Streptomyces tenebrarius</name>
    <dbReference type="NCBI Taxonomy" id="1933"/>
    <lineage>
        <taxon>Bacteria</taxon>
        <taxon>Bacillati</taxon>
        <taxon>Actinomycetota</taxon>
        <taxon>Actinomycetes</taxon>
        <taxon>Pseudonocardiales</taxon>
        <taxon>Pseudonocardiaceae</taxon>
        <taxon>Streptoalloteichus</taxon>
    </lineage>
</organism>
<keyword evidence="3" id="KW-1185">Reference proteome</keyword>
<accession>A0ABT1I293</accession>
<proteinExistence type="predicted"/>
<reference evidence="2 3" key="1">
    <citation type="submission" date="2022-06" db="EMBL/GenBank/DDBJ databases">
        <title>Genomic Encyclopedia of Archaeal and Bacterial Type Strains, Phase II (KMG-II): from individual species to whole genera.</title>
        <authorList>
            <person name="Goeker M."/>
        </authorList>
    </citation>
    <scope>NUCLEOTIDE SEQUENCE [LARGE SCALE GENOMIC DNA]</scope>
    <source>
        <strain evidence="2 3">DSM 40477</strain>
    </source>
</reference>
<gene>
    <name evidence="2" type="ORF">LX15_005633</name>
</gene>
<dbReference type="InterPro" id="IPR051531">
    <property type="entry name" value="N-acetyltransferase"/>
</dbReference>
<dbReference type="EMBL" id="JAMTCP010000051">
    <property type="protein sequence ID" value="MCP2261906.1"/>
    <property type="molecule type" value="Genomic_DNA"/>
</dbReference>
<comment type="caution">
    <text evidence="2">The sequence shown here is derived from an EMBL/GenBank/DDBJ whole genome shotgun (WGS) entry which is preliminary data.</text>
</comment>
<sequence length="167" mass="18515">MAVVGDDRVTKWLSFDSLSREEQSARLTAAIQRAQHHPRTEFYLAVTRLDDDRLIGFCRLGLGEARAGKLGVAIAADHHGQGYATDASRAMVDFGFCQLGLHRITATIGPENTVSLRVIEKLGFTLEGRLRDHVFTNGSWRDSLLYSMLEDDWRQLGQAQSAAKPGD</sequence>
<dbReference type="Gene3D" id="3.40.630.30">
    <property type="match status" value="1"/>
</dbReference>
<feature type="domain" description="N-acetyltransferase" evidence="1">
    <location>
        <begin position="1"/>
        <end position="151"/>
    </location>
</feature>
<dbReference type="PANTHER" id="PTHR43792">
    <property type="entry name" value="GNAT FAMILY, PUTATIVE (AFU_ORTHOLOGUE AFUA_3G00765)-RELATED-RELATED"/>
    <property type="match status" value="1"/>
</dbReference>
<dbReference type="InterPro" id="IPR016181">
    <property type="entry name" value="Acyl_CoA_acyltransferase"/>
</dbReference>
<evidence type="ECO:0000313" key="2">
    <source>
        <dbReference type="EMBL" id="MCP2261906.1"/>
    </source>
</evidence>